<evidence type="ECO:0000256" key="3">
    <source>
        <dbReference type="ARBA" id="ARBA00022576"/>
    </source>
</evidence>
<proteinExistence type="inferred from homology"/>
<dbReference type="Pfam" id="PF00155">
    <property type="entry name" value="Aminotran_1_2"/>
    <property type="match status" value="1"/>
</dbReference>
<evidence type="ECO:0000313" key="8">
    <source>
        <dbReference type="EMBL" id="CRH08120.1"/>
    </source>
</evidence>
<organism evidence="8">
    <name type="scientific">Magnetococcus massalia (strain MO-1)</name>
    <dbReference type="NCBI Taxonomy" id="451514"/>
    <lineage>
        <taxon>Bacteria</taxon>
        <taxon>Pseudomonadati</taxon>
        <taxon>Pseudomonadota</taxon>
        <taxon>Magnetococcia</taxon>
        <taxon>Magnetococcales</taxon>
        <taxon>Magnetococcaceae</taxon>
        <taxon>Magnetococcus</taxon>
    </lineage>
</organism>
<dbReference type="AlphaFoldDB" id="A0A1S7LMM3"/>
<evidence type="ECO:0000256" key="1">
    <source>
        <dbReference type="ARBA" id="ARBA00001933"/>
    </source>
</evidence>
<gene>
    <name evidence="8" type="ORF">MAGMO_3992</name>
</gene>
<evidence type="ECO:0000256" key="2">
    <source>
        <dbReference type="ARBA" id="ARBA00007441"/>
    </source>
</evidence>
<evidence type="ECO:0000256" key="5">
    <source>
        <dbReference type="ARBA" id="ARBA00022898"/>
    </source>
</evidence>
<dbReference type="PANTHER" id="PTHR46383">
    <property type="entry name" value="ASPARTATE AMINOTRANSFERASE"/>
    <property type="match status" value="1"/>
</dbReference>
<evidence type="ECO:0000256" key="6">
    <source>
        <dbReference type="RuleBase" id="RU000481"/>
    </source>
</evidence>
<comment type="similarity">
    <text evidence="2 6">Belongs to the class-I pyridoxal-phosphate-dependent aminotransferase family.</text>
</comment>
<accession>A0A1S7LMM3</accession>
<dbReference type="GO" id="GO:0030170">
    <property type="term" value="F:pyridoxal phosphate binding"/>
    <property type="evidence" value="ECO:0007669"/>
    <property type="project" value="InterPro"/>
</dbReference>
<dbReference type="InterPro" id="IPR050596">
    <property type="entry name" value="AspAT/PAT-like"/>
</dbReference>
<dbReference type="PROSITE" id="PS00105">
    <property type="entry name" value="AA_TRANSFER_CLASS_1"/>
    <property type="match status" value="1"/>
</dbReference>
<evidence type="ECO:0000259" key="7">
    <source>
        <dbReference type="Pfam" id="PF00155"/>
    </source>
</evidence>
<dbReference type="SUPFAM" id="SSF53383">
    <property type="entry name" value="PLP-dependent transferases"/>
    <property type="match status" value="1"/>
</dbReference>
<sequence length="387" mass="42674">MDWAKKLSAIKPFHVMEMLAKAKKLEAEGRDIIRMEAGEPDFTTPKRVIHAAHDALDHDHTRYTPALGIAELRQAIASWYQRRYNLTIDPQRVVVTPGSSGAFQLILGLLLNPGDRVAISDPGYPCYPNMVELVNGAPVRVPVTPEDHYQLSAKALKPLMAGGFKAAIVTSPSNPTGTLIPDEQFQSLLKLVEGQGGYVISDELYHGISYGMPTQTALAFSDNAIVINGFSKYFAMTGWRLGWMVIPPSAVRGIETLAQNLFISAPSIAQYAALAAFDCVDELDQQVARYDGNRRFLLESLPELGFKIGVEPHGAFYVYTDASAILAKKGITNGQQLCLQALEETGCAFTPGIDFGRYRADEHVRFCYAADPQRLREAVERLRKWIG</sequence>
<name>A0A1S7LMM3_MAGMO</name>
<dbReference type="InterPro" id="IPR015421">
    <property type="entry name" value="PyrdxlP-dep_Trfase_major"/>
</dbReference>
<keyword evidence="5" id="KW-0663">Pyridoxal phosphate</keyword>
<dbReference type="EC" id="2.6.1.-" evidence="6"/>
<feature type="domain" description="Aminotransferase class I/classII large" evidence="7">
    <location>
        <begin position="31"/>
        <end position="382"/>
    </location>
</feature>
<keyword evidence="3 6" id="KW-0032">Aminotransferase</keyword>
<dbReference type="GO" id="GO:0006520">
    <property type="term" value="P:amino acid metabolic process"/>
    <property type="evidence" value="ECO:0007669"/>
    <property type="project" value="InterPro"/>
</dbReference>
<comment type="cofactor">
    <cofactor evidence="1 6">
        <name>pyridoxal 5'-phosphate</name>
        <dbReference type="ChEBI" id="CHEBI:597326"/>
    </cofactor>
</comment>
<reference evidence="8" key="1">
    <citation type="submission" date="2015-04" db="EMBL/GenBank/DDBJ databases">
        <authorList>
            <person name="Syromyatnikov M.Y."/>
            <person name="Popov V.N."/>
        </authorList>
    </citation>
    <scope>NUCLEOTIDE SEQUENCE</scope>
    <source>
        <strain evidence="8">MO-1</strain>
    </source>
</reference>
<dbReference type="EMBL" id="LO017727">
    <property type="protein sequence ID" value="CRH08120.1"/>
    <property type="molecule type" value="Genomic_DNA"/>
</dbReference>
<keyword evidence="4 6" id="KW-0808">Transferase</keyword>
<dbReference type="CDD" id="cd00609">
    <property type="entry name" value="AAT_like"/>
    <property type="match status" value="1"/>
</dbReference>
<evidence type="ECO:0000256" key="4">
    <source>
        <dbReference type="ARBA" id="ARBA00022679"/>
    </source>
</evidence>
<dbReference type="GO" id="GO:0004069">
    <property type="term" value="F:L-aspartate:2-oxoglutarate aminotransferase activity"/>
    <property type="evidence" value="ECO:0007669"/>
    <property type="project" value="UniProtKB-EC"/>
</dbReference>
<dbReference type="InterPro" id="IPR004839">
    <property type="entry name" value="Aminotransferase_I/II_large"/>
</dbReference>
<dbReference type="InterPro" id="IPR004838">
    <property type="entry name" value="NHTrfase_class1_PyrdxlP-BS"/>
</dbReference>
<dbReference type="InterPro" id="IPR015424">
    <property type="entry name" value="PyrdxlP-dep_Trfase"/>
</dbReference>
<dbReference type="Gene3D" id="3.40.640.10">
    <property type="entry name" value="Type I PLP-dependent aspartate aminotransferase-like (Major domain)"/>
    <property type="match status" value="1"/>
</dbReference>
<protein>
    <recommendedName>
        <fullName evidence="6">Aminotransferase</fullName>
        <ecNumber evidence="6">2.6.1.-</ecNumber>
    </recommendedName>
</protein>
<dbReference type="PANTHER" id="PTHR46383:SF2">
    <property type="entry name" value="AMINOTRANSFERASE"/>
    <property type="match status" value="1"/>
</dbReference>